<name>A0ABR4GR24_9EURO</name>
<keyword evidence="3" id="KW-1185">Reference proteome</keyword>
<evidence type="ECO:0000313" key="2">
    <source>
        <dbReference type="EMBL" id="KAL2801377.1"/>
    </source>
</evidence>
<evidence type="ECO:0000313" key="3">
    <source>
        <dbReference type="Proteomes" id="UP001610563"/>
    </source>
</evidence>
<feature type="coiled-coil region" evidence="1">
    <location>
        <begin position="39"/>
        <end position="89"/>
    </location>
</feature>
<evidence type="ECO:0000256" key="1">
    <source>
        <dbReference type="SAM" id="Coils"/>
    </source>
</evidence>
<reference evidence="2 3" key="1">
    <citation type="submission" date="2024-07" db="EMBL/GenBank/DDBJ databases">
        <title>Section-level genome sequencing and comparative genomics of Aspergillus sections Usti and Cavernicolus.</title>
        <authorList>
            <consortium name="Lawrence Berkeley National Laboratory"/>
            <person name="Nybo J.L."/>
            <person name="Vesth T.C."/>
            <person name="Theobald S."/>
            <person name="Frisvad J.C."/>
            <person name="Larsen T.O."/>
            <person name="Kjaerboelling I."/>
            <person name="Rothschild-Mancinelli K."/>
            <person name="Lyhne E.K."/>
            <person name="Kogle M.E."/>
            <person name="Barry K."/>
            <person name="Clum A."/>
            <person name="Na H."/>
            <person name="Ledsgaard L."/>
            <person name="Lin J."/>
            <person name="Lipzen A."/>
            <person name="Kuo A."/>
            <person name="Riley R."/>
            <person name="Mondo S."/>
            <person name="Labutti K."/>
            <person name="Haridas S."/>
            <person name="Pangalinan J."/>
            <person name="Salamov A.A."/>
            <person name="Simmons B.A."/>
            <person name="Magnuson J.K."/>
            <person name="Chen J."/>
            <person name="Drula E."/>
            <person name="Henrissat B."/>
            <person name="Wiebenga A."/>
            <person name="Lubbers R.J."/>
            <person name="Gomes A.C."/>
            <person name="Makela M.R."/>
            <person name="Stajich J."/>
            <person name="Grigoriev I.V."/>
            <person name="Mortensen U.H."/>
            <person name="De Vries R.P."/>
            <person name="Baker S.E."/>
            <person name="Andersen M.R."/>
        </authorList>
    </citation>
    <scope>NUCLEOTIDE SEQUENCE [LARGE SCALE GENOMIC DNA]</scope>
    <source>
        <strain evidence="2 3">CBS 209.92</strain>
    </source>
</reference>
<gene>
    <name evidence="2" type="ORF">BJX66DRAFT_331538</name>
</gene>
<accession>A0ABR4GR24</accession>
<protein>
    <recommendedName>
        <fullName evidence="4">C6 transcription factor</fullName>
    </recommendedName>
</protein>
<organism evidence="2 3">
    <name type="scientific">Aspergillus keveii</name>
    <dbReference type="NCBI Taxonomy" id="714993"/>
    <lineage>
        <taxon>Eukaryota</taxon>
        <taxon>Fungi</taxon>
        <taxon>Dikarya</taxon>
        <taxon>Ascomycota</taxon>
        <taxon>Pezizomycotina</taxon>
        <taxon>Eurotiomycetes</taxon>
        <taxon>Eurotiomycetidae</taxon>
        <taxon>Eurotiales</taxon>
        <taxon>Aspergillaceae</taxon>
        <taxon>Aspergillus</taxon>
        <taxon>Aspergillus subgen. Nidulantes</taxon>
    </lineage>
</organism>
<sequence length="265" mass="29135">MDGCTGCKDAKARCTVTDWRTNTTWVKGDPLPPHVQMQNQLFEKQIKDLTNQVAELKSHLKYDTEAQALNDLRQENERLRAENDQYRSMSMSTAAGNAGAFRTEENRLTRPSPMMADAPFATQQLDLGGNPYTPATRADNTDNRAGATTNPVTLPTWAQPAPAGYVADPGYIPGMMNTFTGPAADPILESQGNPGDGFPELAIDPTLLDPIASVEGQEYFTQPFLDYVYGDEQVNNQANVNDLNSYDTGGVVDDDTLFDDIMWDQ</sequence>
<keyword evidence="1" id="KW-0175">Coiled coil</keyword>
<comment type="caution">
    <text evidence="2">The sequence shown here is derived from an EMBL/GenBank/DDBJ whole genome shotgun (WGS) entry which is preliminary data.</text>
</comment>
<dbReference type="EMBL" id="JBFTWV010000001">
    <property type="protein sequence ID" value="KAL2801377.1"/>
    <property type="molecule type" value="Genomic_DNA"/>
</dbReference>
<evidence type="ECO:0008006" key="4">
    <source>
        <dbReference type="Google" id="ProtNLM"/>
    </source>
</evidence>
<dbReference type="Proteomes" id="UP001610563">
    <property type="component" value="Unassembled WGS sequence"/>
</dbReference>
<proteinExistence type="predicted"/>